<comment type="caution">
    <text evidence="1">The sequence shown here is derived from an EMBL/GenBank/DDBJ whole genome shotgun (WGS) entry which is preliminary data.</text>
</comment>
<dbReference type="Proteomes" id="UP000799777">
    <property type="component" value="Unassembled WGS sequence"/>
</dbReference>
<protein>
    <submittedName>
        <fullName evidence="1">Uncharacterized protein</fullName>
    </submittedName>
</protein>
<gene>
    <name evidence="1" type="ORF">EK21DRAFT_88639</name>
</gene>
<evidence type="ECO:0000313" key="1">
    <source>
        <dbReference type="EMBL" id="KAF2030723.1"/>
    </source>
</evidence>
<keyword evidence="2" id="KW-1185">Reference proteome</keyword>
<dbReference type="AlphaFoldDB" id="A0A9P4LMB1"/>
<organism evidence="1 2">
    <name type="scientific">Setomelanomma holmii</name>
    <dbReference type="NCBI Taxonomy" id="210430"/>
    <lineage>
        <taxon>Eukaryota</taxon>
        <taxon>Fungi</taxon>
        <taxon>Dikarya</taxon>
        <taxon>Ascomycota</taxon>
        <taxon>Pezizomycotina</taxon>
        <taxon>Dothideomycetes</taxon>
        <taxon>Pleosporomycetidae</taxon>
        <taxon>Pleosporales</taxon>
        <taxon>Pleosporineae</taxon>
        <taxon>Phaeosphaeriaceae</taxon>
        <taxon>Setomelanomma</taxon>
    </lineage>
</organism>
<accession>A0A9P4LMB1</accession>
<name>A0A9P4LMB1_9PLEO</name>
<proteinExistence type="predicted"/>
<reference evidence="1" key="1">
    <citation type="journal article" date="2020" name="Stud. Mycol.">
        <title>101 Dothideomycetes genomes: a test case for predicting lifestyles and emergence of pathogens.</title>
        <authorList>
            <person name="Haridas S."/>
            <person name="Albert R."/>
            <person name="Binder M."/>
            <person name="Bloem J."/>
            <person name="Labutti K."/>
            <person name="Salamov A."/>
            <person name="Andreopoulos B."/>
            <person name="Baker S."/>
            <person name="Barry K."/>
            <person name="Bills G."/>
            <person name="Bluhm B."/>
            <person name="Cannon C."/>
            <person name="Castanera R."/>
            <person name="Culley D."/>
            <person name="Daum C."/>
            <person name="Ezra D."/>
            <person name="Gonzalez J."/>
            <person name="Henrissat B."/>
            <person name="Kuo A."/>
            <person name="Liang C."/>
            <person name="Lipzen A."/>
            <person name="Lutzoni F."/>
            <person name="Magnuson J."/>
            <person name="Mondo S."/>
            <person name="Nolan M."/>
            <person name="Ohm R."/>
            <person name="Pangilinan J."/>
            <person name="Park H.-J."/>
            <person name="Ramirez L."/>
            <person name="Alfaro M."/>
            <person name="Sun H."/>
            <person name="Tritt A."/>
            <person name="Yoshinaga Y."/>
            <person name="Zwiers L.-H."/>
            <person name="Turgeon B."/>
            <person name="Goodwin S."/>
            <person name="Spatafora J."/>
            <person name="Crous P."/>
            <person name="Grigoriev I."/>
        </authorList>
    </citation>
    <scope>NUCLEOTIDE SEQUENCE</scope>
    <source>
        <strain evidence="1">CBS 110217</strain>
    </source>
</reference>
<dbReference type="EMBL" id="ML978187">
    <property type="protein sequence ID" value="KAF2030723.1"/>
    <property type="molecule type" value="Genomic_DNA"/>
</dbReference>
<evidence type="ECO:0000313" key="2">
    <source>
        <dbReference type="Proteomes" id="UP000799777"/>
    </source>
</evidence>
<sequence length="334" mass="37877">MSTNPSMLPLVTAPTGDTSKSVYIILRTEHIEATEPEKPAYHVKVHPEDSPRPPEGAYYWNYKDSLHFPSGHSVSVGLKLGTQSLYPSFEILASGSHAELLTLRNQLQNLVGKEMNRLIANPGSFTLTWKRDITSHGGKAEIVVDTEYSMSWFWWEIFECYPYMFRPPQTQIGLTAADMPAPIERQIRIILRTDHDQPNKPTHPTPDVQIIPSNEHVSARPTTPDQPWYYPRPTTLRFGRVVAVGVQTSRDTYPKYRALCVAAAKSERDGLPEKARVAVGERVLSLMEKFEKVSLEWSRDGDGSSVSVLATVEYGRGTEKRYVWWEILEYTVQD</sequence>
<dbReference type="OrthoDB" id="10608413at2759"/>